<organism evidence="2 3">
    <name type="scientific">Nocardioides marinus</name>
    <dbReference type="NCBI Taxonomy" id="374514"/>
    <lineage>
        <taxon>Bacteria</taxon>
        <taxon>Bacillati</taxon>
        <taxon>Actinomycetota</taxon>
        <taxon>Actinomycetes</taxon>
        <taxon>Propionibacteriales</taxon>
        <taxon>Nocardioidaceae</taxon>
        <taxon>Nocardioides</taxon>
    </lineage>
</organism>
<accession>A0A7Y9YIC6</accession>
<gene>
    <name evidence="2" type="ORF">BKA05_003317</name>
</gene>
<dbReference type="EMBL" id="JACBZI010000001">
    <property type="protein sequence ID" value="NYI11802.1"/>
    <property type="molecule type" value="Genomic_DNA"/>
</dbReference>
<feature type="region of interest" description="Disordered" evidence="1">
    <location>
        <begin position="28"/>
        <end position="50"/>
    </location>
</feature>
<evidence type="ECO:0000313" key="3">
    <source>
        <dbReference type="Proteomes" id="UP000537326"/>
    </source>
</evidence>
<name>A0A7Y9YIC6_9ACTN</name>
<protein>
    <submittedName>
        <fullName evidence="2">Uncharacterized protein</fullName>
    </submittedName>
</protein>
<dbReference type="RefSeq" id="WP_179532438.1">
    <property type="nucleotide sequence ID" value="NZ_BAAAPP010000014.1"/>
</dbReference>
<comment type="caution">
    <text evidence="2">The sequence shown here is derived from an EMBL/GenBank/DDBJ whole genome shotgun (WGS) entry which is preliminary data.</text>
</comment>
<keyword evidence="3" id="KW-1185">Reference proteome</keyword>
<proteinExistence type="predicted"/>
<evidence type="ECO:0000256" key="1">
    <source>
        <dbReference type="SAM" id="MobiDB-lite"/>
    </source>
</evidence>
<sequence length="50" mass="5812">MLDHPSVLEAEARARRADRLVRSQAPRMPRVTHRHRLASGLRRVADRLDD</sequence>
<dbReference type="Proteomes" id="UP000537326">
    <property type="component" value="Unassembled WGS sequence"/>
</dbReference>
<reference evidence="2 3" key="1">
    <citation type="submission" date="2020-07" db="EMBL/GenBank/DDBJ databases">
        <title>Sequencing the genomes of 1000 actinobacteria strains.</title>
        <authorList>
            <person name="Klenk H.-P."/>
        </authorList>
    </citation>
    <scope>NUCLEOTIDE SEQUENCE [LARGE SCALE GENOMIC DNA]</scope>
    <source>
        <strain evidence="2 3">DSM 18248</strain>
    </source>
</reference>
<dbReference type="AlphaFoldDB" id="A0A7Y9YIC6"/>
<evidence type="ECO:0000313" key="2">
    <source>
        <dbReference type="EMBL" id="NYI11802.1"/>
    </source>
</evidence>